<dbReference type="InterPro" id="IPR045584">
    <property type="entry name" value="Pilin-like"/>
</dbReference>
<evidence type="ECO:0000256" key="2">
    <source>
        <dbReference type="ARBA" id="ARBA00022481"/>
    </source>
</evidence>
<dbReference type="NCBIfam" id="TIGR02532">
    <property type="entry name" value="IV_pilin_GFxxxE"/>
    <property type="match status" value="1"/>
</dbReference>
<evidence type="ECO:0000313" key="8">
    <source>
        <dbReference type="Proteomes" id="UP000034207"/>
    </source>
</evidence>
<protein>
    <submittedName>
        <fullName evidence="7">General secretion pathway protein G</fullName>
    </submittedName>
</protein>
<gene>
    <name evidence="7" type="ORF">UT18_C0010G0005</name>
</gene>
<dbReference type="PROSITE" id="PS00409">
    <property type="entry name" value="PROKAR_NTER_METHYL"/>
    <property type="match status" value="1"/>
</dbReference>
<dbReference type="AlphaFoldDB" id="A0A0G0LRA3"/>
<evidence type="ECO:0000256" key="6">
    <source>
        <dbReference type="SAM" id="Phobius"/>
    </source>
</evidence>
<comment type="caution">
    <text evidence="7">The sequence shown here is derived from an EMBL/GenBank/DDBJ whole genome shotgun (WGS) entry which is preliminary data.</text>
</comment>
<dbReference type="STRING" id="1618345.UT18_C0010G0005"/>
<keyword evidence="2" id="KW-0488">Methylation</keyword>
<accession>A0A0G0LRA3</accession>
<dbReference type="Gene3D" id="3.30.700.10">
    <property type="entry name" value="Glycoprotein, Type 4 Pilin"/>
    <property type="match status" value="1"/>
</dbReference>
<dbReference type="EMBL" id="LBVV01000010">
    <property type="protein sequence ID" value="KKQ94433.1"/>
    <property type="molecule type" value="Genomic_DNA"/>
</dbReference>
<dbReference type="Pfam" id="PF07963">
    <property type="entry name" value="N_methyl"/>
    <property type="match status" value="1"/>
</dbReference>
<keyword evidence="5 6" id="KW-0472">Membrane</keyword>
<dbReference type="PRINTS" id="PR00813">
    <property type="entry name" value="BCTERIALGSPG"/>
</dbReference>
<evidence type="ECO:0000313" key="7">
    <source>
        <dbReference type="EMBL" id="KKQ94433.1"/>
    </source>
</evidence>
<evidence type="ECO:0000256" key="3">
    <source>
        <dbReference type="ARBA" id="ARBA00022692"/>
    </source>
</evidence>
<dbReference type="GO" id="GO:0016020">
    <property type="term" value="C:membrane"/>
    <property type="evidence" value="ECO:0007669"/>
    <property type="project" value="UniProtKB-SubCell"/>
</dbReference>
<dbReference type="PANTHER" id="PTHR30093:SF44">
    <property type="entry name" value="TYPE II SECRETION SYSTEM CORE PROTEIN G"/>
    <property type="match status" value="1"/>
</dbReference>
<reference evidence="7 8" key="1">
    <citation type="journal article" date="2015" name="Nature">
        <title>rRNA introns, odd ribosomes, and small enigmatic genomes across a large radiation of phyla.</title>
        <authorList>
            <person name="Brown C.T."/>
            <person name="Hug L.A."/>
            <person name="Thomas B.C."/>
            <person name="Sharon I."/>
            <person name="Castelle C.J."/>
            <person name="Singh A."/>
            <person name="Wilkins M.J."/>
            <person name="Williams K.H."/>
            <person name="Banfield J.F."/>
        </authorList>
    </citation>
    <scope>NUCLEOTIDE SEQUENCE [LARGE SCALE GENOMIC DNA]</scope>
</reference>
<dbReference type="GO" id="GO:0015627">
    <property type="term" value="C:type II protein secretion system complex"/>
    <property type="evidence" value="ECO:0007669"/>
    <property type="project" value="InterPro"/>
</dbReference>
<dbReference type="InterPro" id="IPR000983">
    <property type="entry name" value="Bac_GSPG_pilin"/>
</dbReference>
<sequence length="216" mass="24056">MELKNIESDTQNKGFTLIELIVVIAIIGILAGVIIIRVSDYSARARDARRLHDVDEIAKALDMYKIRFGYYPKLIPAELDAYSTPGETDVGCWGPWDSGNLEIGPIDKFIPDLEVAGLVGATPRETRKFKDKFTSAILGPRSDPQWNNGTYCTYKYVRQEDLCSSGKTYAVVDAALETDWTSQAKNGEMPKELKDIGCSWSEGESAIQSYAKYLPE</sequence>
<evidence type="ECO:0000256" key="4">
    <source>
        <dbReference type="ARBA" id="ARBA00022989"/>
    </source>
</evidence>
<organism evidence="7 8">
    <name type="scientific">candidate division CPR2 bacterium GW2011_GWC2_39_10</name>
    <dbReference type="NCBI Taxonomy" id="1618345"/>
    <lineage>
        <taxon>Bacteria</taxon>
        <taxon>Bacteria division CPR2</taxon>
    </lineage>
</organism>
<evidence type="ECO:0000256" key="5">
    <source>
        <dbReference type="ARBA" id="ARBA00023136"/>
    </source>
</evidence>
<evidence type="ECO:0000256" key="1">
    <source>
        <dbReference type="ARBA" id="ARBA00004167"/>
    </source>
</evidence>
<keyword evidence="4 6" id="KW-1133">Transmembrane helix</keyword>
<dbReference type="SUPFAM" id="SSF54523">
    <property type="entry name" value="Pili subunits"/>
    <property type="match status" value="1"/>
</dbReference>
<name>A0A0G0LRA3_UNCC2</name>
<dbReference type="InterPro" id="IPR012902">
    <property type="entry name" value="N_methyl_site"/>
</dbReference>
<dbReference type="Proteomes" id="UP000034207">
    <property type="component" value="Unassembled WGS sequence"/>
</dbReference>
<dbReference type="PANTHER" id="PTHR30093">
    <property type="entry name" value="GENERAL SECRETION PATHWAY PROTEIN G"/>
    <property type="match status" value="1"/>
</dbReference>
<proteinExistence type="predicted"/>
<comment type="subcellular location">
    <subcellularLocation>
        <location evidence="1">Membrane</location>
        <topology evidence="1">Single-pass membrane protein</topology>
    </subcellularLocation>
</comment>
<feature type="transmembrane region" description="Helical" evidence="6">
    <location>
        <begin position="15"/>
        <end position="36"/>
    </location>
</feature>
<dbReference type="GO" id="GO:0015628">
    <property type="term" value="P:protein secretion by the type II secretion system"/>
    <property type="evidence" value="ECO:0007669"/>
    <property type="project" value="InterPro"/>
</dbReference>
<keyword evidence="3 6" id="KW-0812">Transmembrane</keyword>